<proteinExistence type="inferred from homology"/>
<evidence type="ECO:0000256" key="7">
    <source>
        <dbReference type="RuleBase" id="RU363032"/>
    </source>
</evidence>
<dbReference type="GO" id="GO:0005886">
    <property type="term" value="C:plasma membrane"/>
    <property type="evidence" value="ECO:0007669"/>
    <property type="project" value="UniProtKB-SubCell"/>
</dbReference>
<dbReference type="InterPro" id="IPR000515">
    <property type="entry name" value="MetI-like"/>
</dbReference>
<dbReference type="AlphaFoldDB" id="A0A926DAZ8"/>
<feature type="transmembrane region" description="Helical" evidence="7">
    <location>
        <begin position="81"/>
        <end position="100"/>
    </location>
</feature>
<evidence type="ECO:0000256" key="5">
    <source>
        <dbReference type="ARBA" id="ARBA00022989"/>
    </source>
</evidence>
<dbReference type="Gene3D" id="1.10.3720.10">
    <property type="entry name" value="MetI-like"/>
    <property type="match status" value="1"/>
</dbReference>
<feature type="transmembrane region" description="Helical" evidence="7">
    <location>
        <begin position="271"/>
        <end position="290"/>
    </location>
</feature>
<feature type="domain" description="ABC transmembrane type-1" evidence="8">
    <location>
        <begin position="75"/>
        <end position="287"/>
    </location>
</feature>
<comment type="similarity">
    <text evidence="7">Belongs to the binding-protein-dependent transport system permease family.</text>
</comment>
<dbReference type="PROSITE" id="PS50928">
    <property type="entry name" value="ABC_TM1"/>
    <property type="match status" value="1"/>
</dbReference>
<evidence type="ECO:0000256" key="2">
    <source>
        <dbReference type="ARBA" id="ARBA00022448"/>
    </source>
</evidence>
<evidence type="ECO:0000256" key="1">
    <source>
        <dbReference type="ARBA" id="ARBA00004651"/>
    </source>
</evidence>
<evidence type="ECO:0000313" key="9">
    <source>
        <dbReference type="EMBL" id="MBC8534733.1"/>
    </source>
</evidence>
<comment type="subcellular location">
    <subcellularLocation>
        <location evidence="1 7">Cell membrane</location>
        <topology evidence="1 7">Multi-pass membrane protein</topology>
    </subcellularLocation>
</comment>
<dbReference type="GO" id="GO:0055085">
    <property type="term" value="P:transmembrane transport"/>
    <property type="evidence" value="ECO:0007669"/>
    <property type="project" value="InterPro"/>
</dbReference>
<keyword evidence="2 7" id="KW-0813">Transport</keyword>
<dbReference type="EMBL" id="JACRSN010000022">
    <property type="protein sequence ID" value="MBC8534733.1"/>
    <property type="molecule type" value="Genomic_DNA"/>
</dbReference>
<evidence type="ECO:0000256" key="4">
    <source>
        <dbReference type="ARBA" id="ARBA00022692"/>
    </source>
</evidence>
<accession>A0A926DAZ8</accession>
<reference evidence="9" key="1">
    <citation type="submission" date="2020-08" db="EMBL/GenBank/DDBJ databases">
        <title>Genome public.</title>
        <authorList>
            <person name="Liu C."/>
            <person name="Sun Q."/>
        </authorList>
    </citation>
    <scope>NUCLEOTIDE SEQUENCE</scope>
    <source>
        <strain evidence="9">NSJ-40</strain>
    </source>
</reference>
<keyword evidence="3" id="KW-1003">Cell membrane</keyword>
<sequence length="298" mass="33540">MKKIFSKRRESLTGAAFVYPGLIYMMLLIGYPIVYNFIISFQYMDVTTVKSGNAEWVGFENYSTLFRDDILLKVMGQTFTFTFWCILFQFGIGLLLAIFFNQKFAAAKAVRGLLLVVWVVPMTVTAFIFKFMFQTDGGLFNVLLSVIDVAPVSWLTSESWAMFSVIFTNCWVGIPFNMILLVAGLNGISQDIYESASIDGANGIMKFFKITLPMLKPAIISVLILGVIYTFKVFDLVQVMTFGGPVNSTHLLSTYSYRLAFAEYRFSEGAAVANILFICLLLVALLYLGLIKKEEEEI</sequence>
<keyword evidence="10" id="KW-1185">Reference proteome</keyword>
<feature type="transmembrane region" description="Helical" evidence="7">
    <location>
        <begin position="207"/>
        <end position="231"/>
    </location>
</feature>
<name>A0A926DAZ8_9FIRM</name>
<dbReference type="Proteomes" id="UP000651482">
    <property type="component" value="Unassembled WGS sequence"/>
</dbReference>
<evidence type="ECO:0000256" key="3">
    <source>
        <dbReference type="ARBA" id="ARBA00022475"/>
    </source>
</evidence>
<feature type="transmembrane region" description="Helical" evidence="7">
    <location>
        <begin position="160"/>
        <end position="186"/>
    </location>
</feature>
<dbReference type="InterPro" id="IPR035906">
    <property type="entry name" value="MetI-like_sf"/>
</dbReference>
<dbReference type="RefSeq" id="WP_249320318.1">
    <property type="nucleotide sequence ID" value="NZ_JACRSN010000022.1"/>
</dbReference>
<evidence type="ECO:0000256" key="6">
    <source>
        <dbReference type="ARBA" id="ARBA00023136"/>
    </source>
</evidence>
<keyword evidence="6 7" id="KW-0472">Membrane</keyword>
<keyword evidence="4 7" id="KW-0812">Transmembrane</keyword>
<dbReference type="PANTHER" id="PTHR43227:SF7">
    <property type="entry name" value="ARABINOOLIGOSACCHARIDES TRANSPORT SYSTEM PERMEASE PROTEIN ARAP"/>
    <property type="match status" value="1"/>
</dbReference>
<evidence type="ECO:0000313" key="10">
    <source>
        <dbReference type="Proteomes" id="UP000651482"/>
    </source>
</evidence>
<dbReference type="InterPro" id="IPR050809">
    <property type="entry name" value="UgpAE/MalFG_permease"/>
</dbReference>
<evidence type="ECO:0000259" key="8">
    <source>
        <dbReference type="PROSITE" id="PS50928"/>
    </source>
</evidence>
<dbReference type="PANTHER" id="PTHR43227">
    <property type="entry name" value="BLL4140 PROTEIN"/>
    <property type="match status" value="1"/>
</dbReference>
<comment type="caution">
    <text evidence="9">The sequence shown here is derived from an EMBL/GenBank/DDBJ whole genome shotgun (WGS) entry which is preliminary data.</text>
</comment>
<gene>
    <name evidence="9" type="ORF">IAG03_12205</name>
</gene>
<feature type="transmembrane region" description="Helical" evidence="7">
    <location>
        <begin position="112"/>
        <end position="133"/>
    </location>
</feature>
<dbReference type="CDD" id="cd06261">
    <property type="entry name" value="TM_PBP2"/>
    <property type="match status" value="1"/>
</dbReference>
<feature type="transmembrane region" description="Helical" evidence="7">
    <location>
        <begin position="12"/>
        <end position="34"/>
    </location>
</feature>
<organism evidence="9 10">
    <name type="scientific">Yeguia hominis</name>
    <dbReference type="NCBI Taxonomy" id="2763662"/>
    <lineage>
        <taxon>Bacteria</taxon>
        <taxon>Bacillati</taxon>
        <taxon>Bacillota</taxon>
        <taxon>Clostridia</taxon>
        <taxon>Eubacteriales</taxon>
        <taxon>Yeguiaceae</taxon>
        <taxon>Yeguia</taxon>
    </lineage>
</organism>
<keyword evidence="5 7" id="KW-1133">Transmembrane helix</keyword>
<dbReference type="Pfam" id="PF00528">
    <property type="entry name" value="BPD_transp_1"/>
    <property type="match status" value="1"/>
</dbReference>
<dbReference type="SUPFAM" id="SSF161098">
    <property type="entry name" value="MetI-like"/>
    <property type="match status" value="1"/>
</dbReference>
<protein>
    <submittedName>
        <fullName evidence="9">Sugar ABC transporter permease</fullName>
    </submittedName>
</protein>